<reference evidence="2" key="1">
    <citation type="submission" date="2018-12" db="EMBL/GenBank/DDBJ databases">
        <title>Tengunoibacter tsumagoiensis gen. nov., sp. nov., Dictyobacter kobayashii sp. nov., D. alpinus sp. nov., and D. joshuensis sp. nov. and description of Dictyobacteraceae fam. nov. within the order Ktedonobacterales isolated from Tengu-no-mugimeshi.</title>
        <authorList>
            <person name="Wang C.M."/>
            <person name="Zheng Y."/>
            <person name="Sakai Y."/>
            <person name="Toyoda A."/>
            <person name="Minakuchi Y."/>
            <person name="Abe K."/>
            <person name="Yokota A."/>
            <person name="Yabe S."/>
        </authorList>
    </citation>
    <scope>NUCLEOTIDE SEQUENCE [LARGE SCALE GENOMIC DNA]</scope>
    <source>
        <strain evidence="2">Uno3</strain>
    </source>
</reference>
<dbReference type="OrthoDB" id="3389264at2"/>
<keyword evidence="2" id="KW-1185">Reference proteome</keyword>
<accession>A0A401ZWK6</accession>
<dbReference type="EMBL" id="BIFR01000001">
    <property type="protein sequence ID" value="GCE11253.1"/>
    <property type="molecule type" value="Genomic_DNA"/>
</dbReference>
<gene>
    <name evidence="1" type="ORF">KTT_11120</name>
</gene>
<protein>
    <submittedName>
        <fullName evidence="1">Uncharacterized protein</fullName>
    </submittedName>
</protein>
<dbReference type="Proteomes" id="UP000287352">
    <property type="component" value="Unassembled WGS sequence"/>
</dbReference>
<dbReference type="RefSeq" id="WP_126578985.1">
    <property type="nucleotide sequence ID" value="NZ_BIFR01000001.1"/>
</dbReference>
<evidence type="ECO:0000313" key="2">
    <source>
        <dbReference type="Proteomes" id="UP000287352"/>
    </source>
</evidence>
<sequence>MTSSSIERDPCANCGKVPPEGEQYYWVVAPFPRLDYYFVCKECSPHFEKITFIDEILGGPTSIRESQPIGTYIRWNHDQPVIYYSKFPITFGERTFIQKPENSERASLDFVQQRIADSVIDLQQLPPLADFPFIEDFEIILIRSKVSNLPDSQFGQYKLRFRSRSHGTLACLLYSPIKSSYSSHFEGAYGTLELPYFDFDQGYKFLLFEDDTFVYVLQGGDYNNDEFDIWFKVDRQHYYACWKHILALAKDVPIDY</sequence>
<evidence type="ECO:0000313" key="1">
    <source>
        <dbReference type="EMBL" id="GCE11253.1"/>
    </source>
</evidence>
<comment type="caution">
    <text evidence="1">The sequence shown here is derived from an EMBL/GenBank/DDBJ whole genome shotgun (WGS) entry which is preliminary data.</text>
</comment>
<name>A0A401ZWK6_9CHLR</name>
<dbReference type="AlphaFoldDB" id="A0A401ZWK6"/>
<proteinExistence type="predicted"/>
<organism evidence="1 2">
    <name type="scientific">Tengunoibacter tsumagoiensis</name>
    <dbReference type="NCBI Taxonomy" id="2014871"/>
    <lineage>
        <taxon>Bacteria</taxon>
        <taxon>Bacillati</taxon>
        <taxon>Chloroflexota</taxon>
        <taxon>Ktedonobacteria</taxon>
        <taxon>Ktedonobacterales</taxon>
        <taxon>Dictyobacteraceae</taxon>
        <taxon>Tengunoibacter</taxon>
    </lineage>
</organism>